<evidence type="ECO:0000256" key="1">
    <source>
        <dbReference type="SAM" id="MobiDB-lite"/>
    </source>
</evidence>
<dbReference type="AlphaFoldDB" id="A0A2U1MLZ1"/>
<feature type="compositionally biased region" description="Polar residues" evidence="1">
    <location>
        <begin position="201"/>
        <end position="216"/>
    </location>
</feature>
<feature type="region of interest" description="Disordered" evidence="1">
    <location>
        <begin position="489"/>
        <end position="551"/>
    </location>
</feature>
<name>A0A2U1MLZ1_ARTAN</name>
<gene>
    <name evidence="2" type="ORF">CTI12_AA366050</name>
</gene>
<evidence type="ECO:0000313" key="3">
    <source>
        <dbReference type="Proteomes" id="UP000245207"/>
    </source>
</evidence>
<protein>
    <recommendedName>
        <fullName evidence="4">Helitron helicase-like domain-containing protein</fullName>
    </recommendedName>
</protein>
<evidence type="ECO:0008006" key="4">
    <source>
        <dbReference type="Google" id="ProtNLM"/>
    </source>
</evidence>
<dbReference type="PANTHER" id="PTHR45786:SF74">
    <property type="entry name" value="ATP-DEPENDENT DNA HELICASE"/>
    <property type="match status" value="1"/>
</dbReference>
<organism evidence="2 3">
    <name type="scientific">Artemisia annua</name>
    <name type="common">Sweet wormwood</name>
    <dbReference type="NCBI Taxonomy" id="35608"/>
    <lineage>
        <taxon>Eukaryota</taxon>
        <taxon>Viridiplantae</taxon>
        <taxon>Streptophyta</taxon>
        <taxon>Embryophyta</taxon>
        <taxon>Tracheophyta</taxon>
        <taxon>Spermatophyta</taxon>
        <taxon>Magnoliopsida</taxon>
        <taxon>eudicotyledons</taxon>
        <taxon>Gunneridae</taxon>
        <taxon>Pentapetalae</taxon>
        <taxon>asterids</taxon>
        <taxon>campanulids</taxon>
        <taxon>Asterales</taxon>
        <taxon>Asteraceae</taxon>
        <taxon>Asteroideae</taxon>
        <taxon>Anthemideae</taxon>
        <taxon>Artemisiinae</taxon>
        <taxon>Artemisia</taxon>
    </lineage>
</organism>
<comment type="caution">
    <text evidence="2">The sequence shown here is derived from an EMBL/GenBank/DDBJ whole genome shotgun (WGS) entry which is preliminary data.</text>
</comment>
<dbReference type="PANTHER" id="PTHR45786">
    <property type="entry name" value="DNA BINDING PROTEIN-LIKE"/>
    <property type="match status" value="1"/>
</dbReference>
<accession>A0A2U1MLZ1</accession>
<dbReference type="Proteomes" id="UP000245207">
    <property type="component" value="Unassembled WGS sequence"/>
</dbReference>
<sequence length="551" mass="60610">MRTKQKARPRVSSFDPLEPAVEGTNSYSIDIEDQGLVKNVHDVSKRLCTSSHVTSAICTDVGTVRHENLAARVIPDNFDVTSGCVGSIPVLPSACFQHATPVISEQRDTTNVGSDGYGGCDALAPTNECVAGQYGVGSVHGTFRFQQQSSSTIDLCQSSFTANDLPQLQCTETFDAVGEGPSTNGPHHSTQDSCHLRLPSTLNATTSSSTDTVGTENLNLPLNRRRRRSQVTMHSSVTRSRQRPNPRSRPVRSRQGPPDTYNYIGKCDQLCHHCNARFWYDERLIRARRGPPEYHKCCNAGKNLIQLLDDHNELVQLFRTARDKMEDADVPEFKVRLYGIVGSRQHELPTGDSIGAIVFEGGPDVETDFDVIIEKHTRQLQRVNKLNASYMSLQFPLIFFFGEDGYHLGRVLLGRHSTDDPPKKMSMKMYYSLMEETSSIVASSESKGKEIIAQSEEVSLANIKPSDIANEEPKTATPINAMPSLSISDIEPSVTATPPDDQATPSANQSLSSEQPATKKEAPRKTAKRALFTETDAPTKPSTAKKSKNQD</sequence>
<keyword evidence="3" id="KW-1185">Reference proteome</keyword>
<feature type="region of interest" description="Disordered" evidence="1">
    <location>
        <begin position="201"/>
        <end position="260"/>
    </location>
</feature>
<dbReference type="EMBL" id="PKPP01004898">
    <property type="protein sequence ID" value="PWA62291.1"/>
    <property type="molecule type" value="Genomic_DNA"/>
</dbReference>
<proteinExistence type="predicted"/>
<feature type="compositionally biased region" description="Polar residues" evidence="1">
    <location>
        <begin position="503"/>
        <end position="516"/>
    </location>
</feature>
<feature type="compositionally biased region" description="Basic residues" evidence="1">
    <location>
        <begin position="240"/>
        <end position="252"/>
    </location>
</feature>
<reference evidence="2 3" key="1">
    <citation type="journal article" date="2018" name="Mol. Plant">
        <title>The genome of Artemisia annua provides insight into the evolution of Asteraceae family and artemisinin biosynthesis.</title>
        <authorList>
            <person name="Shen Q."/>
            <person name="Zhang L."/>
            <person name="Liao Z."/>
            <person name="Wang S."/>
            <person name="Yan T."/>
            <person name="Shi P."/>
            <person name="Liu M."/>
            <person name="Fu X."/>
            <person name="Pan Q."/>
            <person name="Wang Y."/>
            <person name="Lv Z."/>
            <person name="Lu X."/>
            <person name="Zhang F."/>
            <person name="Jiang W."/>
            <person name="Ma Y."/>
            <person name="Chen M."/>
            <person name="Hao X."/>
            <person name="Li L."/>
            <person name="Tang Y."/>
            <person name="Lv G."/>
            <person name="Zhou Y."/>
            <person name="Sun X."/>
            <person name="Brodelius P.E."/>
            <person name="Rose J.K.C."/>
            <person name="Tang K."/>
        </authorList>
    </citation>
    <scope>NUCLEOTIDE SEQUENCE [LARGE SCALE GENOMIC DNA]</scope>
    <source>
        <strain evidence="3">cv. Huhao1</strain>
        <tissue evidence="2">Leaf</tissue>
    </source>
</reference>
<evidence type="ECO:0000313" key="2">
    <source>
        <dbReference type="EMBL" id="PWA62291.1"/>
    </source>
</evidence>